<organism evidence="5 6">
    <name type="scientific">Oceanicola granulosus (strain ATCC BAA-861 / DSM 15982 / KCTC 12143 / HTCC2516)</name>
    <dbReference type="NCBI Taxonomy" id="314256"/>
    <lineage>
        <taxon>Bacteria</taxon>
        <taxon>Pseudomonadati</taxon>
        <taxon>Pseudomonadota</taxon>
        <taxon>Alphaproteobacteria</taxon>
        <taxon>Rhodobacterales</taxon>
        <taxon>Roseobacteraceae</taxon>
        <taxon>Oceanicola</taxon>
    </lineage>
</organism>
<keyword evidence="2" id="KW-0238">DNA-binding</keyword>
<dbReference type="InterPro" id="IPR018060">
    <property type="entry name" value="HTH_AraC"/>
</dbReference>
<dbReference type="InterPro" id="IPR035418">
    <property type="entry name" value="AraC-bd_2"/>
</dbReference>
<dbReference type="InterPro" id="IPR020449">
    <property type="entry name" value="Tscrpt_reg_AraC-type_HTH"/>
</dbReference>
<dbReference type="HOGENOM" id="CLU_049704_4_0_5"/>
<keyword evidence="6" id="KW-1185">Reference proteome</keyword>
<dbReference type="SUPFAM" id="SSF46689">
    <property type="entry name" value="Homeodomain-like"/>
    <property type="match status" value="1"/>
</dbReference>
<dbReference type="EMBL" id="AAOT01000037">
    <property type="protein sequence ID" value="EAR50102.1"/>
    <property type="molecule type" value="Genomic_DNA"/>
</dbReference>
<dbReference type="OrthoDB" id="8004517at2"/>
<dbReference type="AlphaFoldDB" id="Q2CBM9"/>
<feature type="domain" description="HTH araC/xylS-type" evidence="4">
    <location>
        <begin position="209"/>
        <end position="309"/>
    </location>
</feature>
<evidence type="ECO:0000313" key="5">
    <source>
        <dbReference type="EMBL" id="EAR50102.1"/>
    </source>
</evidence>
<dbReference type="STRING" id="314256.OG2516_06514"/>
<dbReference type="PANTHER" id="PTHR46796:SF6">
    <property type="entry name" value="ARAC SUBFAMILY"/>
    <property type="match status" value="1"/>
</dbReference>
<dbReference type="InterPro" id="IPR009057">
    <property type="entry name" value="Homeodomain-like_sf"/>
</dbReference>
<name>Q2CBM9_OCEGH</name>
<dbReference type="PROSITE" id="PS01124">
    <property type="entry name" value="HTH_ARAC_FAMILY_2"/>
    <property type="match status" value="1"/>
</dbReference>
<proteinExistence type="predicted"/>
<dbReference type="Proteomes" id="UP000003635">
    <property type="component" value="Unassembled WGS sequence"/>
</dbReference>
<dbReference type="Gene3D" id="1.10.10.60">
    <property type="entry name" value="Homeodomain-like"/>
    <property type="match status" value="1"/>
</dbReference>
<comment type="caution">
    <text evidence="5">The sequence shown here is derived from an EMBL/GenBank/DDBJ whole genome shotgun (WGS) entry which is preliminary data.</text>
</comment>
<dbReference type="SMART" id="SM00342">
    <property type="entry name" value="HTH_ARAC"/>
    <property type="match status" value="1"/>
</dbReference>
<dbReference type="GO" id="GO:0043565">
    <property type="term" value="F:sequence-specific DNA binding"/>
    <property type="evidence" value="ECO:0007669"/>
    <property type="project" value="InterPro"/>
</dbReference>
<dbReference type="eggNOG" id="COG2207">
    <property type="taxonomic scope" value="Bacteria"/>
</dbReference>
<sequence>MGERDRSQPQGGDRWQSQVSDAYFQLETDYRDREAFRGSLQRWNMGVIDLSRIECDAVLYRRKRRHFLNETESSLLIAIPETESVQFIQSERRTSCRPGGFLIERSDAPYEYWHAAPNAQWVLKVPTSSVRARVGPSGRLGGLTFDAREGVANYFLTSLRAAAAHVADLDEAGREAAGRHLLDLLCLAIQRDDRVLHSQTSSVRAAHLFRAEQVIRDRLKDRDLTPQAVADACGISLRYLQQLFAETEQSVQGYIRERRLSRCDEDLRQPGRSDSVAEIAYRWGFADQSQFSRHYKARFGRTPRAARKEAARPDA</sequence>
<dbReference type="GO" id="GO:0003700">
    <property type="term" value="F:DNA-binding transcription factor activity"/>
    <property type="evidence" value="ECO:0007669"/>
    <property type="project" value="InterPro"/>
</dbReference>
<dbReference type="InterPro" id="IPR050204">
    <property type="entry name" value="AraC_XylS_family_regulators"/>
</dbReference>
<keyword evidence="3" id="KW-0804">Transcription</keyword>
<accession>Q2CBM9</accession>
<dbReference type="Pfam" id="PF12833">
    <property type="entry name" value="HTH_18"/>
    <property type="match status" value="1"/>
</dbReference>
<evidence type="ECO:0000256" key="1">
    <source>
        <dbReference type="ARBA" id="ARBA00023015"/>
    </source>
</evidence>
<keyword evidence="1" id="KW-0805">Transcription regulation</keyword>
<gene>
    <name evidence="5" type="ORF">OG2516_06514</name>
</gene>
<reference evidence="5 6" key="1">
    <citation type="journal article" date="2010" name="J. Bacteriol.">
        <title>Genome sequences of Oceanicola granulosus HTCC2516(T) and Oceanicola batsensis HTCC2597(TDelta).</title>
        <authorList>
            <person name="Thrash J.C."/>
            <person name="Cho J.C."/>
            <person name="Vergin K.L."/>
            <person name="Giovannoni S.J."/>
        </authorList>
    </citation>
    <scope>NUCLEOTIDE SEQUENCE [LARGE SCALE GENOMIC DNA]</scope>
    <source>
        <strain evidence="6">ATCC BAA-861 / DSM 15982 / KCTC 12143 / HTCC2516</strain>
    </source>
</reference>
<dbReference type="PANTHER" id="PTHR46796">
    <property type="entry name" value="HTH-TYPE TRANSCRIPTIONAL ACTIVATOR RHAS-RELATED"/>
    <property type="match status" value="1"/>
</dbReference>
<evidence type="ECO:0000256" key="2">
    <source>
        <dbReference type="ARBA" id="ARBA00023125"/>
    </source>
</evidence>
<protein>
    <submittedName>
        <fullName evidence="5">Transcriptional regulator, AraC family protein</fullName>
    </submittedName>
</protein>
<evidence type="ECO:0000256" key="3">
    <source>
        <dbReference type="ARBA" id="ARBA00023163"/>
    </source>
</evidence>
<dbReference type="Pfam" id="PF14525">
    <property type="entry name" value="AraC_binding_2"/>
    <property type="match status" value="1"/>
</dbReference>
<dbReference type="PRINTS" id="PR00032">
    <property type="entry name" value="HTHARAC"/>
</dbReference>
<dbReference type="RefSeq" id="WP_007254829.1">
    <property type="nucleotide sequence ID" value="NZ_CH724107.1"/>
</dbReference>
<evidence type="ECO:0000259" key="4">
    <source>
        <dbReference type="PROSITE" id="PS01124"/>
    </source>
</evidence>
<evidence type="ECO:0000313" key="6">
    <source>
        <dbReference type="Proteomes" id="UP000003635"/>
    </source>
</evidence>